<evidence type="ECO:0000313" key="4">
    <source>
        <dbReference type="Proteomes" id="UP000655225"/>
    </source>
</evidence>
<dbReference type="PANTHER" id="PTHR46929">
    <property type="entry name" value="EXPRESSED PROTEIN"/>
    <property type="match status" value="1"/>
</dbReference>
<dbReference type="Proteomes" id="UP000655225">
    <property type="component" value="Unassembled WGS sequence"/>
</dbReference>
<reference evidence="3 4" key="1">
    <citation type="submission" date="2020-04" db="EMBL/GenBank/DDBJ databases">
        <title>Plant Genome Project.</title>
        <authorList>
            <person name="Zhang R.-G."/>
        </authorList>
    </citation>
    <scope>NUCLEOTIDE SEQUENCE [LARGE SCALE GENOMIC DNA]</scope>
    <source>
        <strain evidence="3">YNK0</strain>
        <tissue evidence="3">Leaf</tissue>
    </source>
</reference>
<evidence type="ECO:0000256" key="1">
    <source>
        <dbReference type="SAM" id="MobiDB-lite"/>
    </source>
</evidence>
<feature type="domain" description="Myb/SANT-like" evidence="2">
    <location>
        <begin position="188"/>
        <end position="282"/>
    </location>
</feature>
<accession>A0A834ZDI0</accession>
<keyword evidence="4" id="KW-1185">Reference proteome</keyword>
<dbReference type="InterPro" id="IPR024752">
    <property type="entry name" value="Myb/SANT-like_dom"/>
</dbReference>
<dbReference type="Pfam" id="PF12776">
    <property type="entry name" value="Myb_DNA-bind_3"/>
    <property type="match status" value="4"/>
</dbReference>
<dbReference type="EMBL" id="JABCRI010000007">
    <property type="protein sequence ID" value="KAF8403690.1"/>
    <property type="molecule type" value="Genomic_DNA"/>
</dbReference>
<comment type="caution">
    <text evidence="3">The sequence shown here is derived from an EMBL/GenBank/DDBJ whole genome shotgun (WGS) entry which is preliminary data.</text>
</comment>
<feature type="region of interest" description="Disordered" evidence="1">
    <location>
        <begin position="679"/>
        <end position="712"/>
    </location>
</feature>
<evidence type="ECO:0000313" key="3">
    <source>
        <dbReference type="EMBL" id="KAF8403690.1"/>
    </source>
</evidence>
<dbReference type="AlphaFoldDB" id="A0A834ZDI0"/>
<evidence type="ECO:0000259" key="2">
    <source>
        <dbReference type="Pfam" id="PF12776"/>
    </source>
</evidence>
<protein>
    <recommendedName>
        <fullName evidence="2">Myb/SANT-like domain-containing protein</fullName>
    </recommendedName>
</protein>
<feature type="domain" description="Myb/SANT-like" evidence="2">
    <location>
        <begin position="22"/>
        <end position="115"/>
    </location>
</feature>
<gene>
    <name evidence="3" type="ORF">HHK36_011794</name>
</gene>
<feature type="domain" description="Myb/SANT-like" evidence="2">
    <location>
        <begin position="519"/>
        <end position="612"/>
    </location>
</feature>
<feature type="domain" description="Myb/SANT-like" evidence="2">
    <location>
        <begin position="351"/>
        <end position="445"/>
    </location>
</feature>
<dbReference type="PANTHER" id="PTHR46929:SF29">
    <property type="entry name" value="MYB_SANT-LIKE DOMAIN-CONTAINING PROTEIN"/>
    <property type="match status" value="1"/>
</dbReference>
<organism evidence="3 4">
    <name type="scientific">Tetracentron sinense</name>
    <name type="common">Spur-leaf</name>
    <dbReference type="NCBI Taxonomy" id="13715"/>
    <lineage>
        <taxon>Eukaryota</taxon>
        <taxon>Viridiplantae</taxon>
        <taxon>Streptophyta</taxon>
        <taxon>Embryophyta</taxon>
        <taxon>Tracheophyta</taxon>
        <taxon>Spermatophyta</taxon>
        <taxon>Magnoliopsida</taxon>
        <taxon>Trochodendrales</taxon>
        <taxon>Trochodendraceae</taxon>
        <taxon>Tetracentron</taxon>
    </lineage>
</organism>
<sequence length="799" mass="92263">MDHNELRTHSDNAKEKGKYMIWTNEMDRCLTKILVEQAKKGNKIDKTLKSAAYTAAVRALNDKFSLDLTKEHIRSRLKTWKKQYGVLKELLAQRGFEWDEERKMVIANDSVWNDYIKEHPDARSFRARLVENYDELCIIIGNDHVTGSFSRTVAEINEDLMAKHEGIETADASQTLGCNEKEQAKNMRWTEEMDRCLEKFLVEQVKRGNKIDNTLKPEAYTAVVRALNEGFRLDFTKDHIKNRLKTWKKQYGVLKELLAQSGFHWDETHKMIFGNDLVWNNYIKTHPDARAFRERVIENYDELCIIFGNDHAIESCSRTGDEIVSCWTGDNEPDAFQIWSSNGKEQAKNMRWTNEMDRCLSKILVEQVKQGNKVDNKLRASAYMAAVADLNERFRIDLTKDHIRNRLKTWRKQYGFLKELLTQNGFKWDKTRKMVIANDSLWNDYIKAHPDARALRAKAIENYDELCIIIGNDHATESCSRTGAEAELDLIADNEGVETANVLQARSDSAKEKGKYVIWTDEMDRCLTETLVEQVKQGNKFDKSLKAAAYTAAVEALNENFALDLTKENIRNRLKTWRKQYGALKELLTQSGFEWDETRKMVVADDFVWNDYIKNHPDARPLRARSIENYNELRFIIGSDQENRSWSRIGAELDVNPTADNEPVETANQLRLAYDDISHDDIGDGMETSSQQTRARPTSSSQSKQPVKKKRASDAMVEAMSDMAASISRIADALVESSKTAGLDELFEMVQNIPGFDDDLVIEACEYLSFDEKKAKMFFKLDDRLRRMWLLKRLRGQSG</sequence>
<dbReference type="OrthoDB" id="1937145at2759"/>
<name>A0A834ZDI0_TETSI</name>
<dbReference type="OMA" id="DACEYLS"/>
<feature type="compositionally biased region" description="Polar residues" evidence="1">
    <location>
        <begin position="687"/>
        <end position="698"/>
    </location>
</feature>
<proteinExistence type="predicted"/>